<dbReference type="PRINTS" id="PR00419">
    <property type="entry name" value="ADXRDTASE"/>
</dbReference>
<evidence type="ECO:0000313" key="2">
    <source>
        <dbReference type="EMBL" id="AEF42556.1"/>
    </source>
</evidence>
<accession>F6EJE0</accession>
<dbReference type="OrthoDB" id="9767561at2"/>
<dbReference type="SUPFAM" id="SSF51905">
    <property type="entry name" value="FAD/NAD(P)-binding domain"/>
    <property type="match status" value="1"/>
</dbReference>
<dbReference type="PANTHER" id="PTHR42841">
    <property type="entry name" value="AMINE OXIDASE"/>
    <property type="match status" value="1"/>
</dbReference>
<dbReference type="EMBL" id="CP002786">
    <property type="protein sequence ID" value="AEF42556.1"/>
    <property type="molecule type" value="Genomic_DNA"/>
</dbReference>
<organism evidence="2 3">
    <name type="scientific">Hoyosella subflava (strain DSM 45089 / JCM 17490 / NBRC 109087 / DQS3-9A1)</name>
    <name type="common">Amycolicicoccus subflavus</name>
    <dbReference type="NCBI Taxonomy" id="443218"/>
    <lineage>
        <taxon>Bacteria</taxon>
        <taxon>Bacillati</taxon>
        <taxon>Actinomycetota</taxon>
        <taxon>Actinomycetes</taxon>
        <taxon>Mycobacteriales</taxon>
        <taxon>Hoyosellaceae</taxon>
        <taxon>Hoyosella</taxon>
    </lineage>
</organism>
<feature type="domain" description="Amine oxidase" evidence="1">
    <location>
        <begin position="14"/>
        <end position="405"/>
    </location>
</feature>
<dbReference type="HOGENOM" id="CLU_039679_0_0_11"/>
<dbReference type="Pfam" id="PF01593">
    <property type="entry name" value="Amino_oxidase"/>
    <property type="match status" value="1"/>
</dbReference>
<reference evidence="2 3" key="1">
    <citation type="journal article" date="2011" name="J. Bacteriol.">
        <title>Complete genome sequence of Amycolicicoccus subflavus DQS3-9A1T, an actinomycete isolated from crude oil-polluted soil.</title>
        <authorList>
            <person name="Cai M."/>
            <person name="Chen W.M."/>
            <person name="Nie Y."/>
            <person name="Chi C.Q."/>
            <person name="Wang Y.N."/>
            <person name="Tang Y.Q."/>
            <person name="Li G.Y."/>
            <person name="Wu X.L."/>
        </authorList>
    </citation>
    <scope>NUCLEOTIDE SEQUENCE [LARGE SCALE GENOMIC DNA]</scope>
    <source>
        <strain evidence="3">DSM 45089 / DQS3-9A1</strain>
    </source>
</reference>
<evidence type="ECO:0000313" key="3">
    <source>
        <dbReference type="Proteomes" id="UP000009235"/>
    </source>
</evidence>
<proteinExistence type="predicted"/>
<dbReference type="KEGG" id="asd:AS9A_4122"/>
<protein>
    <submittedName>
        <fullName evidence="2">Putative oxidoreductase with NAD-binding domain</fullName>
    </submittedName>
</protein>
<keyword evidence="3" id="KW-1185">Reference proteome</keyword>
<dbReference type="Proteomes" id="UP000009235">
    <property type="component" value="Chromosome"/>
</dbReference>
<dbReference type="InterPro" id="IPR036188">
    <property type="entry name" value="FAD/NAD-bd_sf"/>
</dbReference>
<dbReference type="Gene3D" id="3.50.50.60">
    <property type="entry name" value="FAD/NAD(P)-binding domain"/>
    <property type="match status" value="1"/>
</dbReference>
<gene>
    <name evidence="2" type="ordered locus">AS9A_4122</name>
</gene>
<dbReference type="RefSeq" id="WP_013808905.1">
    <property type="nucleotide sequence ID" value="NC_015564.1"/>
</dbReference>
<dbReference type="STRING" id="443218.AS9A_4122"/>
<dbReference type="GO" id="GO:0016491">
    <property type="term" value="F:oxidoreductase activity"/>
    <property type="evidence" value="ECO:0007669"/>
    <property type="project" value="InterPro"/>
</dbReference>
<dbReference type="InterPro" id="IPR002937">
    <property type="entry name" value="Amino_oxidase"/>
</dbReference>
<evidence type="ECO:0000259" key="1">
    <source>
        <dbReference type="Pfam" id="PF01593"/>
    </source>
</evidence>
<dbReference type="AlphaFoldDB" id="F6EJE0"/>
<name>F6EJE0_HOYSD</name>
<dbReference type="eggNOG" id="COG1232">
    <property type="taxonomic scope" value="Bacteria"/>
</dbReference>
<sequence>MTVEDRVVVVGAGISGLVAARQLQRAGLSAVVYEASDEVGGRIRTDIVDGFQLDRGFQVLLPAYPELRRQASLTDLKLRAFTQGAAAATEDGLRWLAGPWHGRSALKGSVSFALRYPAAAVALSALAARDAVAPASWLRRPIPRSTGEELRRWGVSRGAIEEVMRPFLAGVFLDPALETPARQFHLIWRCFMRGGGSVPADGMQALPRQLAADLTEGSVITGAEVDEITESGVRLRSGEDVSAATVIVATDGSTAARLLPEVAAPQWHAVTTFYYRAPNTVFDSPTLLVDGRSELLLNTVVLSDAAPEYAPPGEALVVASVPGHADESLESAVRQRLGELYGSTRGWELLATYPIPRALPVSNPNQSLRQSVRVRPGRYVCGDHRDTSSIQGALVSGRRAATAVLKDRGMLPQ</sequence>